<dbReference type="RefSeq" id="XP_003036748.1">
    <property type="nucleotide sequence ID" value="XM_003036702.1"/>
</dbReference>
<dbReference type="GeneID" id="9597862"/>
<accession>D8PS25</accession>
<keyword evidence="2" id="KW-0812">Transmembrane</keyword>
<dbReference type="HOGENOM" id="CLU_051883_0_0_1"/>
<feature type="compositionally biased region" description="Basic and acidic residues" evidence="1">
    <location>
        <begin position="128"/>
        <end position="147"/>
    </location>
</feature>
<dbReference type="KEGG" id="scm:SCHCO_02623156"/>
<dbReference type="eggNOG" id="ENOG502R28M">
    <property type="taxonomic scope" value="Eukaryota"/>
</dbReference>
<dbReference type="OrthoDB" id="3265603at2759"/>
<dbReference type="InParanoid" id="D8PS25"/>
<feature type="compositionally biased region" description="Polar residues" evidence="1">
    <location>
        <begin position="216"/>
        <end position="233"/>
    </location>
</feature>
<keyword evidence="4" id="KW-1185">Reference proteome</keyword>
<evidence type="ECO:0000256" key="1">
    <source>
        <dbReference type="SAM" id="MobiDB-lite"/>
    </source>
</evidence>
<keyword evidence="2" id="KW-0472">Membrane</keyword>
<feature type="non-terminal residue" evidence="3">
    <location>
        <position position="241"/>
    </location>
</feature>
<dbReference type="VEuPathDB" id="FungiDB:SCHCODRAFT_02623156"/>
<keyword evidence="2" id="KW-1133">Transmembrane helix</keyword>
<evidence type="ECO:0000256" key="2">
    <source>
        <dbReference type="SAM" id="Phobius"/>
    </source>
</evidence>
<dbReference type="AlphaFoldDB" id="D8PS25"/>
<feature type="region of interest" description="Disordered" evidence="1">
    <location>
        <begin position="103"/>
        <end position="241"/>
    </location>
</feature>
<proteinExistence type="predicted"/>
<name>D8PS25_SCHCM</name>
<feature type="transmembrane region" description="Helical" evidence="2">
    <location>
        <begin position="26"/>
        <end position="48"/>
    </location>
</feature>
<dbReference type="OMA" id="EWETESI"/>
<evidence type="ECO:0000313" key="3">
    <source>
        <dbReference type="EMBL" id="EFJ01846.1"/>
    </source>
</evidence>
<reference evidence="3 4" key="1">
    <citation type="journal article" date="2010" name="Nat. Biotechnol.">
        <title>Genome sequence of the model mushroom Schizophyllum commune.</title>
        <authorList>
            <person name="Ohm R.A."/>
            <person name="de Jong J.F."/>
            <person name="Lugones L.G."/>
            <person name="Aerts A."/>
            <person name="Kothe E."/>
            <person name="Stajich J.E."/>
            <person name="de Vries R.P."/>
            <person name="Record E."/>
            <person name="Levasseur A."/>
            <person name="Baker S.E."/>
            <person name="Bartholomew K.A."/>
            <person name="Coutinho P.M."/>
            <person name="Erdmann S."/>
            <person name="Fowler T.J."/>
            <person name="Gathman A.C."/>
            <person name="Lombard V."/>
            <person name="Henrissat B."/>
            <person name="Knabe N."/>
            <person name="Kuees U."/>
            <person name="Lilly W.W."/>
            <person name="Lindquist E."/>
            <person name="Lucas S."/>
            <person name="Magnuson J.K."/>
            <person name="Piumi F."/>
            <person name="Raudaskoski M."/>
            <person name="Salamov A."/>
            <person name="Schmutz J."/>
            <person name="Schwarze F.W.M.R."/>
            <person name="vanKuyk P.A."/>
            <person name="Horton J.S."/>
            <person name="Grigoriev I.V."/>
            <person name="Woesten H.A.B."/>
        </authorList>
    </citation>
    <scope>NUCLEOTIDE SEQUENCE [LARGE SCALE GENOMIC DNA]</scope>
    <source>
        <strain evidence="4">H4-8 / FGSC 9210</strain>
    </source>
</reference>
<sequence>MFIQVTNAPPPLKRATPKIGGSEGGFIALVVVLAVVVVVLCTAVFILLRDHSQSDEERRARRHRHTQLPASAYDFKYRAATDMSTTTPSPSVLDRIRRLVQGRKRNQEATRMRGFVQAAGDEWDDDTSDLRHNGKDTAYDGTPRDTPFRPPKGSYATTVSESSVHIHDSETRETATPPGLGDATPRSHSPQPMEGYTGREESAPRRPHPSSRPFSTESAHSVQSMQSMRSLESGTRFIEGL</sequence>
<dbReference type="Proteomes" id="UP000007431">
    <property type="component" value="Unassembled WGS sequence"/>
</dbReference>
<gene>
    <name evidence="3" type="ORF">SCHCODRAFT_102955</name>
</gene>
<evidence type="ECO:0000313" key="4">
    <source>
        <dbReference type="Proteomes" id="UP000007431"/>
    </source>
</evidence>
<organism evidence="4">
    <name type="scientific">Schizophyllum commune (strain H4-8 / FGSC 9210)</name>
    <name type="common">Split gill fungus</name>
    <dbReference type="NCBI Taxonomy" id="578458"/>
    <lineage>
        <taxon>Eukaryota</taxon>
        <taxon>Fungi</taxon>
        <taxon>Dikarya</taxon>
        <taxon>Basidiomycota</taxon>
        <taxon>Agaricomycotina</taxon>
        <taxon>Agaricomycetes</taxon>
        <taxon>Agaricomycetidae</taxon>
        <taxon>Agaricales</taxon>
        <taxon>Schizophyllaceae</taxon>
        <taxon>Schizophyllum</taxon>
    </lineage>
</organism>
<dbReference type="EMBL" id="GL377302">
    <property type="protein sequence ID" value="EFJ01846.1"/>
    <property type="molecule type" value="Genomic_DNA"/>
</dbReference>
<feature type="compositionally biased region" description="Basic and acidic residues" evidence="1">
    <location>
        <begin position="164"/>
        <end position="173"/>
    </location>
</feature>
<protein>
    <submittedName>
        <fullName evidence="3">Uncharacterized protein</fullName>
    </submittedName>
</protein>